<keyword evidence="4 6" id="KW-1133">Transmembrane helix</keyword>
<proteinExistence type="predicted"/>
<feature type="domain" description="Membrane transport protein MMPL" evidence="7">
    <location>
        <begin position="623"/>
        <end position="821"/>
    </location>
</feature>
<evidence type="ECO:0000256" key="6">
    <source>
        <dbReference type="SAM" id="Phobius"/>
    </source>
</evidence>
<comment type="subcellular location">
    <subcellularLocation>
        <location evidence="1">Cell membrane</location>
        <topology evidence="1">Multi-pass membrane protein</topology>
    </subcellularLocation>
</comment>
<evidence type="ECO:0000256" key="5">
    <source>
        <dbReference type="ARBA" id="ARBA00023136"/>
    </source>
</evidence>
<evidence type="ECO:0000256" key="3">
    <source>
        <dbReference type="ARBA" id="ARBA00022692"/>
    </source>
</evidence>
<evidence type="ECO:0000259" key="7">
    <source>
        <dbReference type="Pfam" id="PF03176"/>
    </source>
</evidence>
<dbReference type="Pfam" id="PF03176">
    <property type="entry name" value="MMPL"/>
    <property type="match status" value="2"/>
</dbReference>
<dbReference type="PANTHER" id="PTHR33406:SF13">
    <property type="entry name" value="MEMBRANE PROTEIN YDFJ"/>
    <property type="match status" value="1"/>
</dbReference>
<feature type="transmembrane region" description="Helical" evidence="6">
    <location>
        <begin position="352"/>
        <end position="370"/>
    </location>
</feature>
<evidence type="ECO:0000256" key="1">
    <source>
        <dbReference type="ARBA" id="ARBA00004651"/>
    </source>
</evidence>
<gene>
    <name evidence="8" type="primary">hpnN</name>
    <name evidence="8" type="ORF">AMOR_22510</name>
</gene>
<evidence type="ECO:0000313" key="8">
    <source>
        <dbReference type="EMBL" id="BDG03255.1"/>
    </source>
</evidence>
<evidence type="ECO:0000313" key="9">
    <source>
        <dbReference type="Proteomes" id="UP001162891"/>
    </source>
</evidence>
<name>A0ABN6MUC2_9BACT</name>
<feature type="transmembrane region" description="Helical" evidence="6">
    <location>
        <begin position="664"/>
        <end position="683"/>
    </location>
</feature>
<keyword evidence="2" id="KW-1003">Cell membrane</keyword>
<dbReference type="InterPro" id="IPR004869">
    <property type="entry name" value="MMPL_dom"/>
</dbReference>
<feature type="domain" description="Membrane transport protein MMPL" evidence="7">
    <location>
        <begin position="196"/>
        <end position="439"/>
    </location>
</feature>
<dbReference type="EMBL" id="AP025591">
    <property type="protein sequence ID" value="BDG03255.1"/>
    <property type="molecule type" value="Genomic_DNA"/>
</dbReference>
<feature type="transmembrane region" description="Helical" evidence="6">
    <location>
        <begin position="256"/>
        <end position="274"/>
    </location>
</feature>
<keyword evidence="5 6" id="KW-0472">Membrane</keyword>
<feature type="transmembrane region" description="Helical" evidence="6">
    <location>
        <begin position="721"/>
        <end position="742"/>
    </location>
</feature>
<dbReference type="Gene3D" id="1.20.1640.10">
    <property type="entry name" value="Multidrug efflux transporter AcrB transmembrane domain"/>
    <property type="match status" value="2"/>
</dbReference>
<feature type="transmembrane region" description="Helical" evidence="6">
    <location>
        <begin position="763"/>
        <end position="781"/>
    </location>
</feature>
<organism evidence="8 9">
    <name type="scientific">Anaeromyxobacter oryzae</name>
    <dbReference type="NCBI Taxonomy" id="2918170"/>
    <lineage>
        <taxon>Bacteria</taxon>
        <taxon>Pseudomonadati</taxon>
        <taxon>Myxococcota</taxon>
        <taxon>Myxococcia</taxon>
        <taxon>Myxococcales</taxon>
        <taxon>Cystobacterineae</taxon>
        <taxon>Anaeromyxobacteraceae</taxon>
        <taxon>Anaeromyxobacter</taxon>
    </lineage>
</organism>
<feature type="transmembrane region" description="Helical" evidence="6">
    <location>
        <begin position="440"/>
        <end position="460"/>
    </location>
</feature>
<evidence type="ECO:0000256" key="4">
    <source>
        <dbReference type="ARBA" id="ARBA00022989"/>
    </source>
</evidence>
<keyword evidence="9" id="KW-1185">Reference proteome</keyword>
<feature type="transmembrane region" description="Helical" evidence="6">
    <location>
        <begin position="280"/>
        <end position="303"/>
    </location>
</feature>
<keyword evidence="3 6" id="KW-0812">Transmembrane</keyword>
<evidence type="ECO:0000256" key="2">
    <source>
        <dbReference type="ARBA" id="ARBA00022475"/>
    </source>
</evidence>
<dbReference type="PANTHER" id="PTHR33406">
    <property type="entry name" value="MEMBRANE PROTEIN MJ1562-RELATED"/>
    <property type="match status" value="1"/>
</dbReference>
<sequence>MRLAERWVHLADRRRGPILAACAIAALVGVVGTVRLYTDLRPDMSELLPANSRSARDLETVTERVGGYAEETIVLAGKDPLELQLLADDLADRLSADPEHLIRWVEYRVDETRDFFKPRLLLFLSRGDLVRLRDTLGARVAWERARAAGKAEGAPPDVEGLLQEIAGERKELLERFPTGYVMGEVPGHRAGETMTALAMVVRLDAQPDDFGKVTALDRYVKKAVAELRPAEKHVEVGYGGYVASNILEHDALAEDLVWATILVLAAVAAAVAVYNRTWKAIFAVGIPLISGTMVTFGIAELLVGHLNSNTAFLGSIVVGNGINVGLILFARYLEERRHGYDPAPAMQTALSATWLATLTAALAAGVSYASLMSTDFRGFNQFGLIGGIGMTLSWIFAYLMTPPLVLAWERRAPIPRAGQRPARPVFTRVVSHAVDRAPRVTAVGALLLTVASVFFIAHFARDPIEFDFRKLRDQSALAEGGPAWWDARVDALHGDHLSPTVLLGRDEAEARRIAAALEAERKANPETFFGQVLSVAAFVPEDQEAKLPVVQEIRALATPENLRFLSPEQQLAVKQVLPPPELRPFGAKDLPEALRRQLTEVDGRAGTPVLVYPAQRMDVWNGRDVVRFAEEIRRVPLPRADIPMASSTLVFADVLYSIEKDGPRATLLSLLGVVLLVLVAFGLGRRTVRSLSDAGWVLASLAVGVIWFGGLAGALHLRLNMLNFIALPITFGIGVDYATNIFQRRRLDHARSIAEIVRTTGGAVALCSLTTIIGYSSLIIARNQALISFGVLADLGEVACLAAALFALPAVLRWRELVRERRAQAAERVDVQAQP</sequence>
<dbReference type="InterPro" id="IPR050545">
    <property type="entry name" value="Mycobact_MmpL"/>
</dbReference>
<feature type="transmembrane region" description="Helical" evidence="6">
    <location>
        <begin position="695"/>
        <end position="715"/>
    </location>
</feature>
<dbReference type="RefSeq" id="WP_248361096.1">
    <property type="nucleotide sequence ID" value="NZ_AP025591.1"/>
</dbReference>
<accession>A0ABN6MUC2</accession>
<dbReference type="Proteomes" id="UP001162891">
    <property type="component" value="Chromosome"/>
</dbReference>
<feature type="transmembrane region" description="Helical" evidence="6">
    <location>
        <begin position="18"/>
        <end position="37"/>
    </location>
</feature>
<reference evidence="9" key="1">
    <citation type="journal article" date="2022" name="Int. J. Syst. Evol. Microbiol.">
        <title>Anaeromyxobacter oryzae sp. nov., Anaeromyxobacter diazotrophicus sp. nov. and Anaeromyxobacter paludicola sp. nov., isolated from paddy soils.</title>
        <authorList>
            <person name="Itoh H."/>
            <person name="Xu Z."/>
            <person name="Mise K."/>
            <person name="Masuda Y."/>
            <person name="Ushijima N."/>
            <person name="Hayakawa C."/>
            <person name="Shiratori Y."/>
            <person name="Senoo K."/>
        </authorList>
    </citation>
    <scope>NUCLEOTIDE SEQUENCE [LARGE SCALE GENOMIC DNA]</scope>
    <source>
        <strain evidence="9">Red232</strain>
    </source>
</reference>
<feature type="transmembrane region" description="Helical" evidence="6">
    <location>
        <begin position="787"/>
        <end position="812"/>
    </location>
</feature>
<protein>
    <submittedName>
        <fullName evidence="8">Transporter</fullName>
    </submittedName>
</protein>
<feature type="transmembrane region" description="Helical" evidence="6">
    <location>
        <begin position="382"/>
        <end position="401"/>
    </location>
</feature>
<dbReference type="SUPFAM" id="SSF82866">
    <property type="entry name" value="Multidrug efflux transporter AcrB transmembrane domain"/>
    <property type="match status" value="2"/>
</dbReference>
<feature type="transmembrane region" description="Helical" evidence="6">
    <location>
        <begin position="310"/>
        <end position="332"/>
    </location>
</feature>